<organism evidence="1 2">
    <name type="scientific">Rhabditophanes sp. KR3021</name>
    <dbReference type="NCBI Taxonomy" id="114890"/>
    <lineage>
        <taxon>Eukaryota</taxon>
        <taxon>Metazoa</taxon>
        <taxon>Ecdysozoa</taxon>
        <taxon>Nematoda</taxon>
        <taxon>Chromadorea</taxon>
        <taxon>Rhabditida</taxon>
        <taxon>Tylenchina</taxon>
        <taxon>Panagrolaimomorpha</taxon>
        <taxon>Strongyloidoidea</taxon>
        <taxon>Alloionematidae</taxon>
        <taxon>Rhabditophanes</taxon>
    </lineage>
</organism>
<dbReference type="Proteomes" id="UP000095286">
    <property type="component" value="Unplaced"/>
</dbReference>
<protein>
    <submittedName>
        <fullName evidence="2">Metallophos domain-containing protein</fullName>
    </submittedName>
</protein>
<reference evidence="2" key="1">
    <citation type="submission" date="2016-11" db="UniProtKB">
        <authorList>
            <consortium name="WormBaseParasite"/>
        </authorList>
    </citation>
    <scope>IDENTIFICATION</scope>
    <source>
        <strain evidence="2">KR3021</strain>
    </source>
</reference>
<name>A0AC35UGJ1_9BILA</name>
<evidence type="ECO:0000313" key="1">
    <source>
        <dbReference type="Proteomes" id="UP000095286"/>
    </source>
</evidence>
<proteinExistence type="predicted"/>
<dbReference type="WBParaSite" id="RSKR_0001152400.1">
    <property type="protein sequence ID" value="RSKR_0001152400.1"/>
    <property type="gene ID" value="RSKR_0001152400"/>
</dbReference>
<accession>A0AC35UGJ1</accession>
<sequence>MIIHLGDLAYDLHSEDGNVGDTFMDEMEPLIATKPYMVIAGNHEFDWRATNFANYEKRFNMPLDGDQKNQYYSFNAGPISFVGISSEFYGFFYDFGIQPVLDQYSYLEKKFQSINADRGDHPWLITFHHRPFYCSNADSTECDAFENRAGCHSFISKVGKLSPFSAKTVSDYGYAIMHVKSKNELYIEQISSSAGYENRQVVDSYTMSKDPNYILGQSELKPEQYTDFAIEYKEVPKFIRSICVGRDIRCRDIFQKVSAMKYKKYYVEDNTYEYHGESL</sequence>
<evidence type="ECO:0000313" key="2">
    <source>
        <dbReference type="WBParaSite" id="RSKR_0001152400.1"/>
    </source>
</evidence>